<dbReference type="RefSeq" id="WP_006588287.1">
    <property type="nucleotide sequence ID" value="NZ_CATOUV010000001.1"/>
</dbReference>
<gene>
    <name evidence="10" type="ORF">AAC431_01755</name>
    <name evidence="9" type="ORF">F6H94_06435</name>
</gene>
<dbReference type="InterPro" id="IPR002656">
    <property type="entry name" value="Acyl_transf_3_dom"/>
</dbReference>
<feature type="transmembrane region" description="Helical" evidence="7">
    <location>
        <begin position="230"/>
        <end position="248"/>
    </location>
</feature>
<keyword evidence="5 7" id="KW-1133">Transmembrane helix</keyword>
<evidence type="ECO:0000313" key="12">
    <source>
        <dbReference type="Proteomes" id="UP001385848"/>
    </source>
</evidence>
<evidence type="ECO:0000256" key="2">
    <source>
        <dbReference type="ARBA" id="ARBA00007400"/>
    </source>
</evidence>
<dbReference type="Proteomes" id="UP000327236">
    <property type="component" value="Unassembled WGS sequence"/>
</dbReference>
<evidence type="ECO:0000256" key="4">
    <source>
        <dbReference type="ARBA" id="ARBA00022692"/>
    </source>
</evidence>
<evidence type="ECO:0000313" key="10">
    <source>
        <dbReference type="EMBL" id="MEL0564651.1"/>
    </source>
</evidence>
<evidence type="ECO:0000256" key="7">
    <source>
        <dbReference type="SAM" id="Phobius"/>
    </source>
</evidence>
<reference evidence="9 11" key="1">
    <citation type="submission" date="2019-09" db="EMBL/GenBank/DDBJ databases">
        <title>Draft genome sequence assemblies of isolates from the urinary tract.</title>
        <authorList>
            <person name="Mores C.R."/>
            <person name="Putonti C."/>
            <person name="Wolfe A.J."/>
        </authorList>
    </citation>
    <scope>NUCLEOTIDE SEQUENCE [LARGE SCALE GENOMIC DNA]</scope>
    <source>
        <strain evidence="9 11">UMB246</strain>
    </source>
</reference>
<feature type="transmembrane region" description="Helical" evidence="7">
    <location>
        <begin position="148"/>
        <end position="164"/>
    </location>
</feature>
<evidence type="ECO:0000256" key="5">
    <source>
        <dbReference type="ARBA" id="ARBA00022989"/>
    </source>
</evidence>
<dbReference type="AlphaFoldDB" id="A0A5N1IBU3"/>
<dbReference type="EMBL" id="JBBVUL010000002">
    <property type="protein sequence ID" value="MEL0564651.1"/>
    <property type="molecule type" value="Genomic_DNA"/>
</dbReference>
<protein>
    <submittedName>
        <fullName evidence="9 10">Acyltransferase</fullName>
    </submittedName>
</protein>
<feature type="transmembrane region" description="Helical" evidence="7">
    <location>
        <begin position="294"/>
        <end position="314"/>
    </location>
</feature>
<proteinExistence type="inferred from homology"/>
<keyword evidence="3" id="KW-1003">Cell membrane</keyword>
<dbReference type="Proteomes" id="UP001385848">
    <property type="component" value="Unassembled WGS sequence"/>
</dbReference>
<sequence length="338" mass="39733">MKFKRIEWIDFGRGFTIFLVVVGHVLSGIYTNHIYPNSDGLLMFFGEFIFLFIMPVFFSLSGYFFKAPENMVDYIVMIKKKAWNILVPYIVFSFVYVLLNQLGGKSKEYSWGDLLKIWYHPISYLWFLYILFFIFILVGAFSLLKVSLRLQLLIYFIGFILVQVLKINFYIFNVFGWVVFFCLGLLFKKDLNCIKSKGILSASLVLSILGYLLMIKFVGLSHAYYNDVSLVNFIPKVIFDILLFSFFLNIDEESKLFKYFKQYGKYSLIIYMVHAPVLSAIRAIILKFTMPNVFVLMVVLLIIGWVSCLVVIWMNNRFRLINFIFNAYANVKKIKNKR</sequence>
<evidence type="ECO:0000313" key="9">
    <source>
        <dbReference type="EMBL" id="KAA9321491.1"/>
    </source>
</evidence>
<evidence type="ECO:0000256" key="6">
    <source>
        <dbReference type="ARBA" id="ARBA00023136"/>
    </source>
</evidence>
<dbReference type="GO" id="GO:0016413">
    <property type="term" value="F:O-acetyltransferase activity"/>
    <property type="evidence" value="ECO:0007669"/>
    <property type="project" value="TreeGrafter"/>
</dbReference>
<keyword evidence="6 7" id="KW-0472">Membrane</keyword>
<feature type="transmembrane region" description="Helical" evidence="7">
    <location>
        <begin position="199"/>
        <end position="218"/>
    </location>
</feature>
<dbReference type="KEGG" id="lje:BUE77_05415"/>
<keyword evidence="4 7" id="KW-0812">Transmembrane</keyword>
<reference evidence="10 12" key="2">
    <citation type="submission" date="2024-04" db="EMBL/GenBank/DDBJ databases">
        <title>Three lactobacilli isolated from voided urine samples from females with type 2 diabetes.</title>
        <authorList>
            <person name="Kula A."/>
            <person name="Stegman N."/>
            <person name="Putonti C."/>
        </authorList>
    </citation>
    <scope>NUCLEOTIDE SEQUENCE [LARGE SCALE GENOMIC DNA]</scope>
    <source>
        <strain evidence="10 12">1855</strain>
    </source>
</reference>
<feature type="transmembrane region" description="Helical" evidence="7">
    <location>
        <begin position="123"/>
        <end position="141"/>
    </location>
</feature>
<keyword evidence="9" id="KW-0808">Transferase</keyword>
<accession>A0A5N1IBU3</accession>
<feature type="transmembrane region" description="Helical" evidence="7">
    <location>
        <begin position="170"/>
        <end position="187"/>
    </location>
</feature>
<evidence type="ECO:0000256" key="3">
    <source>
        <dbReference type="ARBA" id="ARBA00022475"/>
    </source>
</evidence>
<dbReference type="GO" id="GO:0009246">
    <property type="term" value="P:enterobacterial common antigen biosynthetic process"/>
    <property type="evidence" value="ECO:0007669"/>
    <property type="project" value="TreeGrafter"/>
</dbReference>
<dbReference type="EMBL" id="VYWW01000028">
    <property type="protein sequence ID" value="KAA9321491.1"/>
    <property type="molecule type" value="Genomic_DNA"/>
</dbReference>
<feature type="domain" description="Acyltransferase 3" evidence="8">
    <location>
        <begin position="7"/>
        <end position="306"/>
    </location>
</feature>
<feature type="transmembrane region" description="Helical" evidence="7">
    <location>
        <begin position="268"/>
        <end position="288"/>
    </location>
</feature>
<dbReference type="GO" id="GO:0005886">
    <property type="term" value="C:plasma membrane"/>
    <property type="evidence" value="ECO:0007669"/>
    <property type="project" value="UniProtKB-SubCell"/>
</dbReference>
<feature type="transmembrane region" description="Helical" evidence="7">
    <location>
        <begin position="12"/>
        <end position="30"/>
    </location>
</feature>
<feature type="transmembrane region" description="Helical" evidence="7">
    <location>
        <begin position="86"/>
        <end position="103"/>
    </location>
</feature>
<name>A0A5N1IBU3_LACJE</name>
<comment type="subcellular location">
    <subcellularLocation>
        <location evidence="1">Cell membrane</location>
        <topology evidence="1">Multi-pass membrane protein</topology>
    </subcellularLocation>
</comment>
<dbReference type="GeneID" id="31743151"/>
<dbReference type="OrthoDB" id="6623990at2"/>
<comment type="caution">
    <text evidence="9">The sequence shown here is derived from an EMBL/GenBank/DDBJ whole genome shotgun (WGS) entry which is preliminary data.</text>
</comment>
<dbReference type="PANTHER" id="PTHR40074">
    <property type="entry name" value="O-ACETYLTRANSFERASE WECH"/>
    <property type="match status" value="1"/>
</dbReference>
<keyword evidence="12" id="KW-1185">Reference proteome</keyword>
<evidence type="ECO:0000256" key="1">
    <source>
        <dbReference type="ARBA" id="ARBA00004651"/>
    </source>
</evidence>
<evidence type="ECO:0000259" key="8">
    <source>
        <dbReference type="Pfam" id="PF01757"/>
    </source>
</evidence>
<comment type="similarity">
    <text evidence="2">Belongs to the acyltransferase 3 family.</text>
</comment>
<keyword evidence="9" id="KW-0012">Acyltransferase</keyword>
<dbReference type="PANTHER" id="PTHR40074:SF2">
    <property type="entry name" value="O-ACETYLTRANSFERASE WECH"/>
    <property type="match status" value="1"/>
</dbReference>
<feature type="transmembrane region" description="Helical" evidence="7">
    <location>
        <begin position="42"/>
        <end position="65"/>
    </location>
</feature>
<evidence type="ECO:0000313" key="11">
    <source>
        <dbReference type="Proteomes" id="UP000327236"/>
    </source>
</evidence>
<dbReference type="Pfam" id="PF01757">
    <property type="entry name" value="Acyl_transf_3"/>
    <property type="match status" value="1"/>
</dbReference>
<organism evidence="9 11">
    <name type="scientific">Lactobacillus jensenii</name>
    <dbReference type="NCBI Taxonomy" id="109790"/>
    <lineage>
        <taxon>Bacteria</taxon>
        <taxon>Bacillati</taxon>
        <taxon>Bacillota</taxon>
        <taxon>Bacilli</taxon>
        <taxon>Lactobacillales</taxon>
        <taxon>Lactobacillaceae</taxon>
        <taxon>Lactobacillus</taxon>
    </lineage>
</organism>